<accession>A0A099EUD5</accession>
<comment type="similarity">
    <text evidence="2">Belongs to the polysaccharide deacetylase family.</text>
</comment>
<dbReference type="GO" id="GO:0016810">
    <property type="term" value="F:hydrolase activity, acting on carbon-nitrogen (but not peptide) bonds"/>
    <property type="evidence" value="ECO:0007669"/>
    <property type="project" value="InterPro"/>
</dbReference>
<gene>
    <name evidence="7" type="ORF">IC63_16610</name>
</gene>
<dbReference type="PANTHER" id="PTHR43123">
    <property type="entry name" value="POLYSACCHARIDE DEACETYLASE-RELATED"/>
    <property type="match status" value="1"/>
</dbReference>
<evidence type="ECO:0000313" key="7">
    <source>
        <dbReference type="EMBL" id="KGJ01617.1"/>
    </source>
</evidence>
<dbReference type="RefSeq" id="WP_036722396.1">
    <property type="nucleotide sequence ID" value="NZ_JRKS01000102.1"/>
</dbReference>
<dbReference type="PANTHER" id="PTHR43123:SF1">
    <property type="entry name" value="POLYSACCHARIDE DEACETYLASE-RELATED"/>
    <property type="match status" value="1"/>
</dbReference>
<dbReference type="SUPFAM" id="SSF88713">
    <property type="entry name" value="Glycoside hydrolase/deacetylase"/>
    <property type="match status" value="1"/>
</dbReference>
<dbReference type="OrthoDB" id="9787041at2"/>
<dbReference type="InterPro" id="IPR002509">
    <property type="entry name" value="NODB_dom"/>
</dbReference>
<dbReference type="GO" id="GO:0006144">
    <property type="term" value="P:purine nucleobase metabolic process"/>
    <property type="evidence" value="ECO:0007669"/>
    <property type="project" value="UniProtKB-KW"/>
</dbReference>
<dbReference type="GO" id="GO:0000255">
    <property type="term" value="P:allantoin metabolic process"/>
    <property type="evidence" value="ECO:0007669"/>
    <property type="project" value="InterPro"/>
</dbReference>
<dbReference type="SUPFAM" id="SSF158694">
    <property type="entry name" value="UraD-Like"/>
    <property type="match status" value="1"/>
</dbReference>
<evidence type="ECO:0000259" key="6">
    <source>
        <dbReference type="PROSITE" id="PS51677"/>
    </source>
</evidence>
<reference evidence="7 8" key="1">
    <citation type="submission" date="2014-09" db="EMBL/GenBank/DDBJ databases">
        <authorList>
            <person name="McGinnis J.M."/>
            <person name="Wolfgang W.J."/>
        </authorList>
    </citation>
    <scope>NUCLEOTIDE SEQUENCE [LARGE SCALE GENOMIC DNA]</scope>
    <source>
        <strain evidence="7 8">HAMBI 3106</strain>
    </source>
</reference>
<dbReference type="EMBL" id="JRKS01000102">
    <property type="protein sequence ID" value="KGJ01617.1"/>
    <property type="molecule type" value="Genomic_DNA"/>
</dbReference>
<dbReference type="NCBIfam" id="TIGR03212">
    <property type="entry name" value="uraD_N-term-dom"/>
    <property type="match status" value="1"/>
</dbReference>
<dbReference type="NCBIfam" id="TIGR03164">
    <property type="entry name" value="UHCUDC"/>
    <property type="match status" value="1"/>
</dbReference>
<dbReference type="PROSITE" id="PS51677">
    <property type="entry name" value="NODB"/>
    <property type="match status" value="1"/>
</dbReference>
<reference evidence="7 8" key="2">
    <citation type="submission" date="2014-10" db="EMBL/GenBank/DDBJ databases">
        <title>Paracoccus sanguinis sp. nov., isolated from clinical specimens of New York State patients.</title>
        <authorList>
            <person name="Mingle L.A."/>
            <person name="Cole J.A."/>
            <person name="Lapierre P."/>
            <person name="Musser K.A."/>
        </authorList>
    </citation>
    <scope>NUCLEOTIDE SEQUENCE [LARGE SCALE GENOMIC DNA]</scope>
    <source>
        <strain evidence="7 8">HAMBI 3106</strain>
    </source>
</reference>
<proteinExistence type="inferred from homology"/>
<dbReference type="AlphaFoldDB" id="A0A099EUD5"/>
<comment type="function">
    <text evidence="1">Is involved in generating a small heat-stable compound (Nod), an acylated oligomer of N-acetylglucosamine, that stimulates mitosis in various plant protoplasts.</text>
</comment>
<dbReference type="Pfam" id="PF09349">
    <property type="entry name" value="OHCU_decarbox"/>
    <property type="match status" value="1"/>
</dbReference>
<dbReference type="Gene3D" id="1.10.3330.10">
    <property type="entry name" value="Oxo-4-hydroxy-4-carboxy-5-ureidoimidazoline decarboxylase"/>
    <property type="match status" value="1"/>
</dbReference>
<dbReference type="InterPro" id="IPR017580">
    <property type="entry name" value="OHCU_decarboxylase-1"/>
</dbReference>
<feature type="domain" description="NodB homology" evidence="6">
    <location>
        <begin position="67"/>
        <end position="283"/>
    </location>
</feature>
<evidence type="ECO:0000256" key="5">
    <source>
        <dbReference type="ARBA" id="ARBA00032976"/>
    </source>
</evidence>
<evidence type="ECO:0000256" key="1">
    <source>
        <dbReference type="ARBA" id="ARBA00003236"/>
    </source>
</evidence>
<dbReference type="GO" id="GO:0005975">
    <property type="term" value="P:carbohydrate metabolic process"/>
    <property type="evidence" value="ECO:0007669"/>
    <property type="project" value="InterPro"/>
</dbReference>
<evidence type="ECO:0000256" key="3">
    <source>
        <dbReference type="ARBA" id="ARBA00020071"/>
    </source>
</evidence>
<evidence type="ECO:0000256" key="4">
    <source>
        <dbReference type="ARBA" id="ARBA00022631"/>
    </source>
</evidence>
<dbReference type="Proteomes" id="UP000029917">
    <property type="component" value="Unassembled WGS sequence"/>
</dbReference>
<keyword evidence="4" id="KW-0659">Purine metabolism</keyword>
<dbReference type="Gene3D" id="3.20.20.370">
    <property type="entry name" value="Glycoside hydrolase/deacetylase"/>
    <property type="match status" value="1"/>
</dbReference>
<dbReference type="CDD" id="cd10977">
    <property type="entry name" value="CE4_PuuE_SpCDA1"/>
    <property type="match status" value="1"/>
</dbReference>
<dbReference type="InterPro" id="IPR018020">
    <property type="entry name" value="OHCU_decarboxylase"/>
</dbReference>
<evidence type="ECO:0000313" key="8">
    <source>
        <dbReference type="Proteomes" id="UP000029917"/>
    </source>
</evidence>
<protein>
    <recommendedName>
        <fullName evidence="3">Chitooligosaccharide deacetylase</fullName>
    </recommendedName>
    <alternativeName>
        <fullName evidence="5">Nodulation protein B</fullName>
    </alternativeName>
</protein>
<dbReference type="InterPro" id="IPR036778">
    <property type="entry name" value="OHCU_decarboxylase_sf"/>
</dbReference>
<organism evidence="7 8">
    <name type="scientific">Paracoccus sphaerophysae</name>
    <dbReference type="NCBI Taxonomy" id="690417"/>
    <lineage>
        <taxon>Bacteria</taxon>
        <taxon>Pseudomonadati</taxon>
        <taxon>Pseudomonadota</taxon>
        <taxon>Alphaproteobacteria</taxon>
        <taxon>Rhodobacterales</taxon>
        <taxon>Paracoccaceae</taxon>
        <taxon>Paracoccus</taxon>
    </lineage>
</organism>
<sequence>MRYSRDMRGYGETTPDPRWPGGARIAVQIVVNYEEGGENSIEHGDAASEAFLSEIIGAQPWPGQRHWNMESIYDYGARAGFWRLHRLLKDIPVTVYGVATALERAPEQVAAMQAAGWEIATHGLKWIDYRNIPAEVEAAHIAEAIRLHTAVTGERPYGFYQGRTSMNTVALGCEEGGFAYLADSIADDLPYWHLHKGKPQLMVPYTMDANDMRFSSGQGFGTGTDFFDYLRDSFDVLYAEGQAGAPKMMSVGLHCRLAGRPGRAAAVQRFLDHARGHEGVWFASRLDIARHWAREHPYQPRQAPSQMDRAAFVERFGSIYEHSPWVAERVWDGEMGAVHDSAGGLAARMAQVFRQASDAERLGVLNAHPDLAGKLAAAKRLTADSTAEQASAGLDSLTDEERATFTRLNEAYVSRHGFPFIIAVRDHDKPGIMAAMQRRIDNDTATERAEAERQVMRIGELRLQAALGQGGAAPGR</sequence>
<dbReference type="InterPro" id="IPR017625">
    <property type="entry name" value="PuuE"/>
</dbReference>
<comment type="caution">
    <text evidence="7">The sequence shown here is derived from an EMBL/GenBank/DDBJ whole genome shotgun (WGS) entry which is preliminary data.</text>
</comment>
<dbReference type="InterPro" id="IPR011330">
    <property type="entry name" value="Glyco_hydro/deAcase_b/a-brl"/>
</dbReference>
<dbReference type="UniPathway" id="UPA00394">
    <property type="reaction ID" value="UER00652"/>
</dbReference>
<dbReference type="GO" id="GO:0019628">
    <property type="term" value="P:urate catabolic process"/>
    <property type="evidence" value="ECO:0007669"/>
    <property type="project" value="UniProtKB-UniPathway"/>
</dbReference>
<name>A0A099EUD5_9RHOB</name>
<dbReference type="STRING" id="690417.IC63_16610"/>
<keyword evidence="8" id="KW-1185">Reference proteome</keyword>
<evidence type="ECO:0000256" key="2">
    <source>
        <dbReference type="ARBA" id="ARBA00010973"/>
    </source>
</evidence>
<dbReference type="Pfam" id="PF01522">
    <property type="entry name" value="Polysacc_deac_1"/>
    <property type="match status" value="1"/>
</dbReference>